<comment type="similarity">
    <text evidence="2">Belongs to the MgtC/SapB family.</text>
</comment>
<evidence type="ECO:0000313" key="10">
    <source>
        <dbReference type="Proteomes" id="UP000027778"/>
    </source>
</evidence>
<evidence type="ECO:0000256" key="3">
    <source>
        <dbReference type="ARBA" id="ARBA00022475"/>
    </source>
</evidence>
<dbReference type="GO" id="GO:0005886">
    <property type="term" value="C:plasma membrane"/>
    <property type="evidence" value="ECO:0007669"/>
    <property type="project" value="UniProtKB-SubCell"/>
</dbReference>
<feature type="transmembrane region" description="Helical" evidence="7">
    <location>
        <begin position="36"/>
        <end position="54"/>
    </location>
</feature>
<feature type="transmembrane region" description="Helical" evidence="7">
    <location>
        <begin position="61"/>
        <end position="78"/>
    </location>
</feature>
<evidence type="ECO:0000256" key="2">
    <source>
        <dbReference type="ARBA" id="ARBA00009298"/>
    </source>
</evidence>
<comment type="caution">
    <text evidence="9">The sequence shown here is derived from an EMBL/GenBank/DDBJ whole genome shotgun (WGS) entry which is preliminary data.</text>
</comment>
<dbReference type="PANTHER" id="PTHR33778">
    <property type="entry name" value="PROTEIN MGTC"/>
    <property type="match status" value="1"/>
</dbReference>
<dbReference type="Pfam" id="PF02308">
    <property type="entry name" value="MgtC"/>
    <property type="match status" value="1"/>
</dbReference>
<accession>A0A073K971</accession>
<evidence type="ECO:0000313" key="9">
    <source>
        <dbReference type="EMBL" id="KEK23081.1"/>
    </source>
</evidence>
<dbReference type="AlphaFoldDB" id="A0A073K971"/>
<evidence type="ECO:0000256" key="4">
    <source>
        <dbReference type="ARBA" id="ARBA00022692"/>
    </source>
</evidence>
<dbReference type="PANTHER" id="PTHR33778:SF3">
    <property type="entry name" value="PROTEIN MGTC"/>
    <property type="match status" value="1"/>
</dbReference>
<dbReference type="InterPro" id="IPR003416">
    <property type="entry name" value="MgtC/SapB/SrpB/YhiD_fam"/>
</dbReference>
<dbReference type="InterPro" id="IPR049177">
    <property type="entry name" value="MgtC_SapB_SrpB_YhiD_N"/>
</dbReference>
<evidence type="ECO:0000256" key="5">
    <source>
        <dbReference type="ARBA" id="ARBA00022989"/>
    </source>
</evidence>
<keyword evidence="5 7" id="KW-1133">Transmembrane helix</keyword>
<dbReference type="PRINTS" id="PR01837">
    <property type="entry name" value="MGTCSAPBPROT"/>
</dbReference>
<feature type="domain" description="MgtC/SapB/SrpB/YhiD N-terminal" evidence="8">
    <location>
        <begin position="9"/>
        <end position="130"/>
    </location>
</feature>
<evidence type="ECO:0000256" key="7">
    <source>
        <dbReference type="SAM" id="Phobius"/>
    </source>
</evidence>
<keyword evidence="3" id="KW-1003">Cell membrane</keyword>
<sequence>MELDIVLRLLVAILVGAIIGVERQWHNCIAGLRTNILVSVGAALFVLLSVLTPYDNTPTRIASQIVSGIGFLGAGVIMKDGLTVRGLDTAATLWCSAAVGTLAGSGYLIIAITGTILIVSINSLLRPVSKWISQKAEKGFDYSQQVNHLSYRVQHKVSEKKDC</sequence>
<name>A0A073K971_9BACI</name>
<dbReference type="STRING" id="574375.AZF08_23480"/>
<dbReference type="Proteomes" id="UP000027778">
    <property type="component" value="Unassembled WGS sequence"/>
</dbReference>
<comment type="subcellular location">
    <subcellularLocation>
        <location evidence="1">Cell membrane</location>
        <topology evidence="1">Multi-pass membrane protein</topology>
    </subcellularLocation>
</comment>
<organism evidence="9 10">
    <name type="scientific">Bacillus gaemokensis</name>
    <dbReference type="NCBI Taxonomy" id="574375"/>
    <lineage>
        <taxon>Bacteria</taxon>
        <taxon>Bacillati</taxon>
        <taxon>Bacillota</taxon>
        <taxon>Bacilli</taxon>
        <taxon>Bacillales</taxon>
        <taxon>Bacillaceae</taxon>
        <taxon>Bacillus</taxon>
        <taxon>Bacillus cereus group</taxon>
    </lineage>
</organism>
<dbReference type="EMBL" id="JOTM01000020">
    <property type="protein sequence ID" value="KEK23081.1"/>
    <property type="molecule type" value="Genomic_DNA"/>
</dbReference>
<keyword evidence="6 7" id="KW-0472">Membrane</keyword>
<dbReference type="eggNOG" id="COG1285">
    <property type="taxonomic scope" value="Bacteria"/>
</dbReference>
<feature type="transmembrane region" description="Helical" evidence="7">
    <location>
        <begin position="98"/>
        <end position="125"/>
    </location>
</feature>
<proteinExistence type="inferred from homology"/>
<keyword evidence="4 7" id="KW-0812">Transmembrane</keyword>
<reference evidence="9 10" key="1">
    <citation type="submission" date="2014-06" db="EMBL/GenBank/DDBJ databases">
        <title>Draft genome sequence of Bacillus gaemokensis JCM 15801 (MCCC 1A00707).</title>
        <authorList>
            <person name="Lai Q."/>
            <person name="Liu Y."/>
            <person name="Shao Z."/>
        </authorList>
    </citation>
    <scope>NUCLEOTIDE SEQUENCE [LARGE SCALE GENOMIC DNA]</scope>
    <source>
        <strain evidence="9 10">JCM 15801</strain>
    </source>
</reference>
<dbReference type="RefSeq" id="WP_033676107.1">
    <property type="nucleotide sequence ID" value="NZ_JOTM01000020.1"/>
</dbReference>
<evidence type="ECO:0000256" key="1">
    <source>
        <dbReference type="ARBA" id="ARBA00004651"/>
    </source>
</evidence>
<gene>
    <name evidence="9" type="ORF">BAGA_13805</name>
</gene>
<evidence type="ECO:0000259" key="8">
    <source>
        <dbReference type="Pfam" id="PF02308"/>
    </source>
</evidence>
<dbReference type="OrthoDB" id="9811198at2"/>
<protein>
    <submittedName>
        <fullName evidence="9">Magnesium transporter</fullName>
    </submittedName>
</protein>
<evidence type="ECO:0000256" key="6">
    <source>
        <dbReference type="ARBA" id="ARBA00023136"/>
    </source>
</evidence>
<keyword evidence="10" id="KW-1185">Reference proteome</keyword>